<dbReference type="Proteomes" id="UP000729402">
    <property type="component" value="Unassembled WGS sequence"/>
</dbReference>
<dbReference type="EMBL" id="JAAALK010000082">
    <property type="protein sequence ID" value="KAG8085216.1"/>
    <property type="molecule type" value="Genomic_DNA"/>
</dbReference>
<dbReference type="OrthoDB" id="1874341at2759"/>
<sequence length="384" mass="42577">MESVLDNVNHGTRLVELSNEENMKHFTFNEDTQARPWWTPTTSVNFLSEPFDESSTPAYFRAKACEHKSMEKDGCKMKDAERKSLVPRLVYLSLRGSASSLRNNEPNGSGLDTAATEMKPLLEKYARSIGYSIDDALSVIFGMSSGKKSVKDFAPDIVSWMSFAVFINAWNLWSNESLIPRADQSRLSSWQTVDSLVKICIEEQLIDANRTLTSPGNNIPVLVQMITEPISWHVLVIQSCVRAIAPQGKKKKKGGPSERPNIPRLQAIKRSVQCIIDTLHSVQSWLSDQMGPEEKALDILLSYLQGASEDGPGHITCILEENSARHNPELGGQIAQSLETWSTAGVIRRIVGAEHKMLVELKKICDSKLKLLGSVSSALSSVLH</sequence>
<protein>
    <submittedName>
        <fullName evidence="1">Uncharacterized protein</fullName>
    </submittedName>
</protein>
<organism evidence="1 2">
    <name type="scientific">Zizania palustris</name>
    <name type="common">Northern wild rice</name>
    <dbReference type="NCBI Taxonomy" id="103762"/>
    <lineage>
        <taxon>Eukaryota</taxon>
        <taxon>Viridiplantae</taxon>
        <taxon>Streptophyta</taxon>
        <taxon>Embryophyta</taxon>
        <taxon>Tracheophyta</taxon>
        <taxon>Spermatophyta</taxon>
        <taxon>Magnoliopsida</taxon>
        <taxon>Liliopsida</taxon>
        <taxon>Poales</taxon>
        <taxon>Poaceae</taxon>
        <taxon>BOP clade</taxon>
        <taxon>Oryzoideae</taxon>
        <taxon>Oryzeae</taxon>
        <taxon>Zizaniinae</taxon>
        <taxon>Zizania</taxon>
    </lineage>
</organism>
<reference evidence="1" key="2">
    <citation type="submission" date="2021-02" db="EMBL/GenBank/DDBJ databases">
        <authorList>
            <person name="Kimball J.A."/>
            <person name="Haas M.W."/>
            <person name="Macchietto M."/>
            <person name="Kono T."/>
            <person name="Duquette J."/>
            <person name="Shao M."/>
        </authorList>
    </citation>
    <scope>NUCLEOTIDE SEQUENCE</scope>
    <source>
        <tissue evidence="1">Fresh leaf tissue</tissue>
    </source>
</reference>
<gene>
    <name evidence="1" type="ORF">GUJ93_ZPchr0010g7880</name>
</gene>
<proteinExistence type="predicted"/>
<keyword evidence="2" id="KW-1185">Reference proteome</keyword>
<accession>A0A8J5W9C9</accession>
<evidence type="ECO:0000313" key="1">
    <source>
        <dbReference type="EMBL" id="KAG8085216.1"/>
    </source>
</evidence>
<dbReference type="AlphaFoldDB" id="A0A8J5W9C9"/>
<comment type="caution">
    <text evidence="1">The sequence shown here is derived from an EMBL/GenBank/DDBJ whole genome shotgun (WGS) entry which is preliminary data.</text>
</comment>
<evidence type="ECO:0000313" key="2">
    <source>
        <dbReference type="Proteomes" id="UP000729402"/>
    </source>
</evidence>
<name>A0A8J5W9C9_ZIZPA</name>
<reference evidence="1" key="1">
    <citation type="journal article" date="2021" name="bioRxiv">
        <title>Whole Genome Assembly and Annotation of Northern Wild Rice, Zizania palustris L., Supports a Whole Genome Duplication in the Zizania Genus.</title>
        <authorList>
            <person name="Haas M."/>
            <person name="Kono T."/>
            <person name="Macchietto M."/>
            <person name="Millas R."/>
            <person name="McGilp L."/>
            <person name="Shao M."/>
            <person name="Duquette J."/>
            <person name="Hirsch C.N."/>
            <person name="Kimball J."/>
        </authorList>
    </citation>
    <scope>NUCLEOTIDE SEQUENCE</scope>
    <source>
        <tissue evidence="1">Fresh leaf tissue</tissue>
    </source>
</reference>